<protein>
    <recommendedName>
        <fullName evidence="3">Lysine-specific metallo-endopeptidase domain-containing protein</fullName>
    </recommendedName>
</protein>
<dbReference type="GO" id="GO:0008237">
    <property type="term" value="F:metallopeptidase activity"/>
    <property type="evidence" value="ECO:0007669"/>
    <property type="project" value="InterPro"/>
</dbReference>
<gene>
    <name evidence="1" type="ORF">BO70DRAFT_432419</name>
</gene>
<dbReference type="VEuPathDB" id="FungiDB:BO70DRAFT_432419"/>
<dbReference type="InterPro" id="IPR024079">
    <property type="entry name" value="MetalloPept_cat_dom_sf"/>
</dbReference>
<dbReference type="AlphaFoldDB" id="A0A317V643"/>
<dbReference type="OrthoDB" id="4453622at2759"/>
<dbReference type="Gene3D" id="3.40.390.10">
    <property type="entry name" value="Collagenase (Catalytic Domain)"/>
    <property type="match status" value="1"/>
</dbReference>
<proteinExistence type="predicted"/>
<dbReference type="EMBL" id="MSFL01000032">
    <property type="protein sequence ID" value="PWY69773.1"/>
    <property type="molecule type" value="Genomic_DNA"/>
</dbReference>
<name>A0A317V643_9EURO</name>
<evidence type="ECO:0008006" key="3">
    <source>
        <dbReference type="Google" id="ProtNLM"/>
    </source>
</evidence>
<dbReference type="RefSeq" id="XP_025395725.1">
    <property type="nucleotide sequence ID" value="XM_025548317.1"/>
</dbReference>
<reference evidence="1 2" key="1">
    <citation type="submission" date="2016-12" db="EMBL/GenBank/DDBJ databases">
        <title>The genomes of Aspergillus section Nigri reveals drivers in fungal speciation.</title>
        <authorList>
            <consortium name="DOE Joint Genome Institute"/>
            <person name="Vesth T.C."/>
            <person name="Nybo J."/>
            <person name="Theobald S."/>
            <person name="Brandl J."/>
            <person name="Frisvad J.C."/>
            <person name="Nielsen K.F."/>
            <person name="Lyhne E.K."/>
            <person name="Kogle M.E."/>
            <person name="Kuo A."/>
            <person name="Riley R."/>
            <person name="Clum A."/>
            <person name="Nolan M."/>
            <person name="Lipzen A."/>
            <person name="Salamov A."/>
            <person name="Henrissat B."/>
            <person name="Wiebenga A."/>
            <person name="De Vries R.P."/>
            <person name="Grigoriev I.V."/>
            <person name="Mortensen U.H."/>
            <person name="Andersen M.R."/>
            <person name="Baker S.E."/>
        </authorList>
    </citation>
    <scope>NUCLEOTIDE SEQUENCE [LARGE SCALE GENOMIC DNA]</scope>
    <source>
        <strain evidence="1 2">CBS 117.55</strain>
    </source>
</reference>
<comment type="caution">
    <text evidence="1">The sequence shown here is derived from an EMBL/GenBank/DDBJ whole genome shotgun (WGS) entry which is preliminary data.</text>
</comment>
<sequence length="328" mass="36032">MASLFDVVTSTTINGNCAQYTSKLDQLVTDALKLAKAGVQACDDYQKADPVAERLLDAFFQKPTTADVQSAKSWYEYLEYWLENGGPLTGRTQKPLLFCEDHSQRVTMSTPMRDAQGQINPNPNGKGSYLIKDDPKMVAWQKSIATSLQVAVSDVYPYWDKTQLLYWMDEAKGTALQYQCAQNSLGYTNSQASERGAVTLCPSSFAPGTLGSVAPVPVTLASYKANNNYPPTPNQPINDIMPAAATFFHELLHLFTDMGFVPSVGEEYNAWAIMGTMARANNQPLFTGSDSISNAESYTFVAGAAWYAQNMPYNGQVVEYYTGWATVP</sequence>
<dbReference type="Proteomes" id="UP000247233">
    <property type="component" value="Unassembled WGS sequence"/>
</dbReference>
<accession>A0A317V643</accession>
<organism evidence="1 2">
    <name type="scientific">Aspergillus heteromorphus CBS 117.55</name>
    <dbReference type="NCBI Taxonomy" id="1448321"/>
    <lineage>
        <taxon>Eukaryota</taxon>
        <taxon>Fungi</taxon>
        <taxon>Dikarya</taxon>
        <taxon>Ascomycota</taxon>
        <taxon>Pezizomycotina</taxon>
        <taxon>Eurotiomycetes</taxon>
        <taxon>Eurotiomycetidae</taxon>
        <taxon>Eurotiales</taxon>
        <taxon>Aspergillaceae</taxon>
        <taxon>Aspergillus</taxon>
        <taxon>Aspergillus subgen. Circumdati</taxon>
    </lineage>
</organism>
<dbReference type="GeneID" id="37070554"/>
<keyword evidence="2" id="KW-1185">Reference proteome</keyword>
<evidence type="ECO:0000313" key="1">
    <source>
        <dbReference type="EMBL" id="PWY69773.1"/>
    </source>
</evidence>
<evidence type="ECO:0000313" key="2">
    <source>
        <dbReference type="Proteomes" id="UP000247233"/>
    </source>
</evidence>